<proteinExistence type="predicted"/>
<gene>
    <name evidence="2" type="ORF">AAW51_1191</name>
</gene>
<dbReference type="PANTHER" id="PTHR45527:SF1">
    <property type="entry name" value="FATTY ACID SYNTHASE"/>
    <property type="match status" value="1"/>
</dbReference>
<dbReference type="GO" id="GO:0044550">
    <property type="term" value="P:secondary metabolite biosynthetic process"/>
    <property type="evidence" value="ECO:0007669"/>
    <property type="project" value="TreeGrafter"/>
</dbReference>
<dbReference type="SUPFAM" id="SSF52777">
    <property type="entry name" value="CoA-dependent acyltransferases"/>
    <property type="match status" value="2"/>
</dbReference>
<dbReference type="GO" id="GO:0003824">
    <property type="term" value="F:catalytic activity"/>
    <property type="evidence" value="ECO:0007669"/>
    <property type="project" value="InterPro"/>
</dbReference>
<keyword evidence="3" id="KW-1185">Reference proteome</keyword>
<dbReference type="Gene3D" id="3.30.559.30">
    <property type="entry name" value="Nonribosomal peptide synthetase, condensation domain"/>
    <property type="match status" value="1"/>
</dbReference>
<dbReference type="InterPro" id="IPR001242">
    <property type="entry name" value="Condensation_dom"/>
</dbReference>
<dbReference type="GO" id="GO:0005737">
    <property type="term" value="C:cytoplasm"/>
    <property type="evidence" value="ECO:0007669"/>
    <property type="project" value="TreeGrafter"/>
</dbReference>
<dbReference type="AlphaFoldDB" id="A0A0G3BF13"/>
<evidence type="ECO:0000313" key="3">
    <source>
        <dbReference type="Proteomes" id="UP000035352"/>
    </source>
</evidence>
<name>A0A0G3BF13_9BURK</name>
<evidence type="ECO:0000259" key="1">
    <source>
        <dbReference type="Pfam" id="PF00668"/>
    </source>
</evidence>
<accession>A0A0G3BF13</accession>
<reference evidence="2 3" key="1">
    <citation type="submission" date="2015-05" db="EMBL/GenBank/DDBJ databases">
        <authorList>
            <person name="Tang B."/>
            <person name="Yu Y."/>
        </authorList>
    </citation>
    <scope>NUCLEOTIDE SEQUENCE [LARGE SCALE GENOMIC DNA]</scope>
    <source>
        <strain evidence="2 3">DSM 7029</strain>
    </source>
</reference>
<dbReference type="KEGG" id="pbh:AAW51_1191"/>
<evidence type="ECO:0000313" key="2">
    <source>
        <dbReference type="EMBL" id="AKJ27882.1"/>
    </source>
</evidence>
<dbReference type="GO" id="GO:0043041">
    <property type="term" value="P:amino acid activation for nonribosomal peptide biosynthetic process"/>
    <property type="evidence" value="ECO:0007669"/>
    <property type="project" value="TreeGrafter"/>
</dbReference>
<dbReference type="GO" id="GO:0031177">
    <property type="term" value="F:phosphopantetheine binding"/>
    <property type="evidence" value="ECO:0007669"/>
    <property type="project" value="TreeGrafter"/>
</dbReference>
<protein>
    <submittedName>
        <fullName evidence="2">Non-ribosomal peptide synthetase</fullName>
    </submittedName>
</protein>
<sequence>MAGDLQVAQGSMMNTDAYLLNSAQRRYVRLAHTAGEPLLNNITVSCWVDAKFDAIAVQRGLQAVMARHPLLRARVAVEAAGVQFLAQQQISSPLTMTTLGDTESLVEKVRQVAQELHLRPLSFFEAPMWRFHVFVREGRLVALVLCLNHLISDASSLRLILQDFASAYGAETDARLPGLALGGHPPDLQALAEAELLPSAEGHRRLEWNRSCFQDFLLGTTWDAGAAQPDSVGYAEAPLEWPLWLRLCAASKAWRVRVTTLAMLALARSERVLFGRCNCVVKTITANRQVEGSAAVVNNMFGILPVRVPAEAHEGALRTAADALDAAYTDHERNRLPYWYLVQQLRPELYLHPYGLSDLEVNILPVVASAIVDEQQIRLGPMREATVGTPSWPEYARCLLLVPFRDGSGKLLMLYDSHECDLATAQRQAAFVREELDRIAVA</sequence>
<dbReference type="Pfam" id="PF00668">
    <property type="entry name" value="Condensation"/>
    <property type="match status" value="1"/>
</dbReference>
<feature type="domain" description="Condensation" evidence="1">
    <location>
        <begin position="15"/>
        <end position="170"/>
    </location>
</feature>
<dbReference type="STRING" id="413882.AAW51_1191"/>
<dbReference type="InterPro" id="IPR023213">
    <property type="entry name" value="CAT-like_dom_sf"/>
</dbReference>
<dbReference type="PANTHER" id="PTHR45527">
    <property type="entry name" value="NONRIBOSOMAL PEPTIDE SYNTHETASE"/>
    <property type="match status" value="1"/>
</dbReference>
<dbReference type="Proteomes" id="UP000035352">
    <property type="component" value="Chromosome"/>
</dbReference>
<dbReference type="Gene3D" id="3.30.559.10">
    <property type="entry name" value="Chloramphenicol acetyltransferase-like domain"/>
    <property type="match status" value="1"/>
</dbReference>
<organism evidence="2 3">
    <name type="scientific">Caldimonas brevitalea</name>
    <dbReference type="NCBI Taxonomy" id="413882"/>
    <lineage>
        <taxon>Bacteria</taxon>
        <taxon>Pseudomonadati</taxon>
        <taxon>Pseudomonadota</taxon>
        <taxon>Betaproteobacteria</taxon>
        <taxon>Burkholderiales</taxon>
        <taxon>Sphaerotilaceae</taxon>
        <taxon>Caldimonas</taxon>
    </lineage>
</organism>
<dbReference type="EMBL" id="CP011371">
    <property type="protein sequence ID" value="AKJ27882.1"/>
    <property type="molecule type" value="Genomic_DNA"/>
</dbReference>